<sequence>MVFPLLNLPGVPLRQIINGMESYELFDLYNCSDVASMALKPYEKANKNFQVQIDFQRHSIDIKGVRRYRCIEEYNENWREKKIQVFDGREVSVEELDNQNYNTYWPETDKFIGTMCLANNFTEKLGMGTLDQLMIGEETPAGKVLDWIEKNDLKMIDFNLIGTPEHKADDVATRIYSDEFFKRVSMNYTSLLKTSDGFQPKGISGTKTISLGKLQLEHAEWITLNHLMMFNCHSIILHSSSLTNQDIRTYLSKWRNGEFEQMMYLSLELKNQKKFDLKEITKDMIDSKKIEIAESGEQEVILPRNDGKTAEINVNATGEKLIIWIE</sequence>
<name>A0A1I7UT40_9PELO</name>
<dbReference type="PANTHER" id="PTHR21503">
    <property type="entry name" value="F-BOX-CONTAINING HYPOTHETICAL PROTEIN C.ELEGANS"/>
    <property type="match status" value="1"/>
</dbReference>
<protein>
    <submittedName>
        <fullName evidence="3">FBA_2 domain-containing protein</fullName>
    </submittedName>
</protein>
<organism evidence="2 3">
    <name type="scientific">Caenorhabditis tropicalis</name>
    <dbReference type="NCBI Taxonomy" id="1561998"/>
    <lineage>
        <taxon>Eukaryota</taxon>
        <taxon>Metazoa</taxon>
        <taxon>Ecdysozoa</taxon>
        <taxon>Nematoda</taxon>
        <taxon>Chromadorea</taxon>
        <taxon>Rhabditida</taxon>
        <taxon>Rhabditina</taxon>
        <taxon>Rhabditomorpha</taxon>
        <taxon>Rhabditoidea</taxon>
        <taxon>Rhabditidae</taxon>
        <taxon>Peloderinae</taxon>
        <taxon>Caenorhabditis</taxon>
    </lineage>
</organism>
<feature type="domain" description="Sdz-33 F-box" evidence="1">
    <location>
        <begin position="212"/>
        <end position="267"/>
    </location>
</feature>
<proteinExistence type="predicted"/>
<dbReference type="InterPro" id="IPR012885">
    <property type="entry name" value="F-box_Sdz-33"/>
</dbReference>
<accession>A0A1I7UT40</accession>
<evidence type="ECO:0000313" key="2">
    <source>
        <dbReference type="Proteomes" id="UP000095282"/>
    </source>
</evidence>
<dbReference type="AlphaFoldDB" id="A0A1I7UT40"/>
<reference evidence="3" key="1">
    <citation type="submission" date="2016-11" db="UniProtKB">
        <authorList>
            <consortium name="WormBaseParasite"/>
        </authorList>
    </citation>
    <scope>IDENTIFICATION</scope>
</reference>
<dbReference type="WBParaSite" id="Csp11.Scaffold630.g19075.t1">
    <property type="protein sequence ID" value="Csp11.Scaffold630.g19075.t1"/>
    <property type="gene ID" value="Csp11.Scaffold630.g19075"/>
</dbReference>
<dbReference type="eggNOG" id="ENOG502THKE">
    <property type="taxonomic scope" value="Eukaryota"/>
</dbReference>
<dbReference type="PANTHER" id="PTHR21503:SF48">
    <property type="entry name" value="F-BOX ASSOCIATED DOMAIN-CONTAINING PROTEIN-RELATED"/>
    <property type="match status" value="1"/>
</dbReference>
<evidence type="ECO:0000259" key="1">
    <source>
        <dbReference type="Pfam" id="PF07735"/>
    </source>
</evidence>
<dbReference type="Proteomes" id="UP000095282">
    <property type="component" value="Unplaced"/>
</dbReference>
<keyword evidence="2" id="KW-1185">Reference proteome</keyword>
<evidence type="ECO:0000313" key="3">
    <source>
        <dbReference type="WBParaSite" id="Csp11.Scaffold630.g19075.t1"/>
    </source>
</evidence>
<dbReference type="STRING" id="1561998.A0A1I7UT40"/>
<dbReference type="Pfam" id="PF07735">
    <property type="entry name" value="FBA_2"/>
    <property type="match status" value="1"/>
</dbReference>